<accession>A0A9P1IH17</accession>
<dbReference type="EMBL" id="CANHGI010000003">
    <property type="protein sequence ID" value="CAI5443961.1"/>
    <property type="molecule type" value="Genomic_DNA"/>
</dbReference>
<evidence type="ECO:0000313" key="2">
    <source>
        <dbReference type="EMBL" id="CAI5443961.1"/>
    </source>
</evidence>
<dbReference type="AlphaFoldDB" id="A0A9P1IH17"/>
<evidence type="ECO:0000256" key="1">
    <source>
        <dbReference type="SAM" id="Phobius"/>
    </source>
</evidence>
<gene>
    <name evidence="2" type="ORF">CAMP_LOCUS6598</name>
</gene>
<feature type="transmembrane region" description="Helical" evidence="1">
    <location>
        <begin position="15"/>
        <end position="34"/>
    </location>
</feature>
<reference evidence="2" key="1">
    <citation type="submission" date="2022-11" db="EMBL/GenBank/DDBJ databases">
        <authorList>
            <person name="Kikuchi T."/>
        </authorList>
    </citation>
    <scope>NUCLEOTIDE SEQUENCE</scope>
    <source>
        <strain evidence="2">PS1010</strain>
    </source>
</reference>
<dbReference type="InterPro" id="IPR036400">
    <property type="entry name" value="Cyt_B5-like_heme/steroid_sf"/>
</dbReference>
<proteinExistence type="predicted"/>
<dbReference type="Proteomes" id="UP001152747">
    <property type="component" value="Unassembled WGS sequence"/>
</dbReference>
<protein>
    <recommendedName>
        <fullName evidence="4">Cytochrome b5 heme-binding domain-containing protein</fullName>
    </recommendedName>
</protein>
<dbReference type="OrthoDB" id="5785648at2759"/>
<keyword evidence="3" id="KW-1185">Reference proteome</keyword>
<dbReference type="SUPFAM" id="SSF55856">
    <property type="entry name" value="Cytochrome b5-like heme/steroid binding domain"/>
    <property type="match status" value="1"/>
</dbReference>
<evidence type="ECO:0008006" key="4">
    <source>
        <dbReference type="Google" id="ProtNLM"/>
    </source>
</evidence>
<organism evidence="2 3">
    <name type="scientific">Caenorhabditis angaria</name>
    <dbReference type="NCBI Taxonomy" id="860376"/>
    <lineage>
        <taxon>Eukaryota</taxon>
        <taxon>Metazoa</taxon>
        <taxon>Ecdysozoa</taxon>
        <taxon>Nematoda</taxon>
        <taxon>Chromadorea</taxon>
        <taxon>Rhabditida</taxon>
        <taxon>Rhabditina</taxon>
        <taxon>Rhabditomorpha</taxon>
        <taxon>Rhabditoidea</taxon>
        <taxon>Rhabditidae</taxon>
        <taxon>Peloderinae</taxon>
        <taxon>Caenorhabditis</taxon>
    </lineage>
</organism>
<keyword evidence="1" id="KW-0472">Membrane</keyword>
<name>A0A9P1IH17_9PELO</name>
<comment type="caution">
    <text evidence="2">The sequence shown here is derived from an EMBL/GenBank/DDBJ whole genome shotgun (WGS) entry which is preliminary data.</text>
</comment>
<sequence>MREVGMSLKFGTLELGPIDFLICILAGYISYRFLKRVVFARYIEKPRKFGEMSPLKMQDMTEAELRDLRENENRCLVVVENQIFDMSTSRILYEANFSKLDDEKFGGEKDWQKFIRRKYPLVGNLVAKNAQKSNYDGAIASILQ</sequence>
<keyword evidence="1" id="KW-0812">Transmembrane</keyword>
<evidence type="ECO:0000313" key="3">
    <source>
        <dbReference type="Proteomes" id="UP001152747"/>
    </source>
</evidence>
<keyword evidence="1" id="KW-1133">Transmembrane helix</keyword>